<proteinExistence type="predicted"/>
<dbReference type="GO" id="GO:0006952">
    <property type="term" value="P:defense response"/>
    <property type="evidence" value="ECO:0007669"/>
    <property type="project" value="InterPro"/>
</dbReference>
<protein>
    <recommendedName>
        <fullName evidence="1">ADP-ribosyl cyclase/cyclic ADP-ribose hydrolase</fullName>
        <ecNumber evidence="1">3.2.2.6</ecNumber>
    </recommendedName>
</protein>
<dbReference type="Pfam" id="PF23282">
    <property type="entry name" value="WHD_ROQ1"/>
    <property type="match status" value="1"/>
</dbReference>
<evidence type="ECO:0000256" key="5">
    <source>
        <dbReference type="ARBA" id="ARBA00023027"/>
    </source>
</evidence>
<dbReference type="InterPro" id="IPR000157">
    <property type="entry name" value="TIR_dom"/>
</dbReference>
<evidence type="ECO:0000256" key="2">
    <source>
        <dbReference type="ARBA" id="ARBA00022614"/>
    </source>
</evidence>
<dbReference type="SUPFAM" id="SSF52540">
    <property type="entry name" value="P-loop containing nucleoside triphosphate hydrolases"/>
    <property type="match status" value="1"/>
</dbReference>
<dbReference type="InterPro" id="IPR058192">
    <property type="entry name" value="WHD_ROQ1-like"/>
</dbReference>
<dbReference type="Gene3D" id="1.10.8.430">
    <property type="entry name" value="Helical domain of apoptotic protease-activating factors"/>
    <property type="match status" value="1"/>
</dbReference>
<dbReference type="PANTHER" id="PTHR11017:SF271">
    <property type="entry name" value="DISEASE RESISTANCE PROTEIN (TIR-NBS-LRR CLASS) FAMILY"/>
    <property type="match status" value="1"/>
</dbReference>
<evidence type="ECO:0000313" key="9">
    <source>
        <dbReference type="Proteomes" id="UP000607653"/>
    </source>
</evidence>
<keyword evidence="5" id="KW-0520">NAD</keyword>
<keyword evidence="9" id="KW-1185">Reference proteome</keyword>
<feature type="domain" description="TIR" evidence="7">
    <location>
        <begin position="6"/>
        <end position="176"/>
    </location>
</feature>
<dbReference type="InterPro" id="IPR032675">
    <property type="entry name" value="LRR_dom_sf"/>
</dbReference>
<comment type="catalytic activity">
    <reaction evidence="6">
        <text>NAD(+) + H2O = ADP-D-ribose + nicotinamide + H(+)</text>
        <dbReference type="Rhea" id="RHEA:16301"/>
        <dbReference type="ChEBI" id="CHEBI:15377"/>
        <dbReference type="ChEBI" id="CHEBI:15378"/>
        <dbReference type="ChEBI" id="CHEBI:17154"/>
        <dbReference type="ChEBI" id="CHEBI:57540"/>
        <dbReference type="ChEBI" id="CHEBI:57967"/>
        <dbReference type="EC" id="3.2.2.6"/>
    </reaction>
    <physiologicalReaction direction="left-to-right" evidence="6">
        <dbReference type="Rhea" id="RHEA:16302"/>
    </physiologicalReaction>
</comment>
<dbReference type="PROSITE" id="PS50104">
    <property type="entry name" value="TIR"/>
    <property type="match status" value="1"/>
</dbReference>
<dbReference type="SMART" id="SM00255">
    <property type="entry name" value="TIR"/>
    <property type="match status" value="1"/>
</dbReference>
<dbReference type="SUPFAM" id="SSF52200">
    <property type="entry name" value="Toll/Interleukin receptor TIR domain"/>
    <property type="match status" value="1"/>
</dbReference>
<dbReference type="Pfam" id="PF00931">
    <property type="entry name" value="NB-ARC"/>
    <property type="match status" value="1"/>
</dbReference>
<dbReference type="FunFam" id="3.40.50.10140:FF:000007">
    <property type="entry name" value="Disease resistance protein (TIR-NBS-LRR class)"/>
    <property type="match status" value="1"/>
</dbReference>
<dbReference type="SMART" id="SM00369">
    <property type="entry name" value="LRR_TYP"/>
    <property type="match status" value="3"/>
</dbReference>
<dbReference type="Pfam" id="PF01582">
    <property type="entry name" value="TIR"/>
    <property type="match status" value="1"/>
</dbReference>
<dbReference type="PRINTS" id="PR00364">
    <property type="entry name" value="DISEASERSIST"/>
</dbReference>
<dbReference type="InterPro" id="IPR044974">
    <property type="entry name" value="Disease_R_plants"/>
</dbReference>
<dbReference type="GO" id="GO:0007165">
    <property type="term" value="P:signal transduction"/>
    <property type="evidence" value="ECO:0007669"/>
    <property type="project" value="InterPro"/>
</dbReference>
<evidence type="ECO:0000256" key="1">
    <source>
        <dbReference type="ARBA" id="ARBA00011982"/>
    </source>
</evidence>
<keyword evidence="4" id="KW-0378">Hydrolase</keyword>
<evidence type="ECO:0000259" key="7">
    <source>
        <dbReference type="PROSITE" id="PS50104"/>
    </source>
</evidence>
<dbReference type="InterPro" id="IPR027417">
    <property type="entry name" value="P-loop_NTPase"/>
</dbReference>
<dbReference type="Pfam" id="PF13855">
    <property type="entry name" value="LRR_8"/>
    <property type="match status" value="1"/>
</dbReference>
<dbReference type="EC" id="3.2.2.6" evidence="1"/>
<dbReference type="SUPFAM" id="SSF52058">
    <property type="entry name" value="L domain-like"/>
    <property type="match status" value="2"/>
</dbReference>
<evidence type="ECO:0000256" key="3">
    <source>
        <dbReference type="ARBA" id="ARBA00022737"/>
    </source>
</evidence>
<dbReference type="InterPro" id="IPR042197">
    <property type="entry name" value="Apaf_helical"/>
</dbReference>
<dbReference type="EMBL" id="DUZY01000007">
    <property type="protein sequence ID" value="DAD46080.1"/>
    <property type="molecule type" value="Genomic_DNA"/>
</dbReference>
<dbReference type="Gene3D" id="3.40.50.10140">
    <property type="entry name" value="Toll/interleukin-1 receptor homology (TIR) domain"/>
    <property type="match status" value="1"/>
</dbReference>
<dbReference type="Gene3D" id="3.80.10.10">
    <property type="entry name" value="Ribonuclease Inhibitor"/>
    <property type="match status" value="2"/>
</dbReference>
<dbReference type="InterPro" id="IPR002182">
    <property type="entry name" value="NB-ARC"/>
</dbReference>
<keyword evidence="2" id="KW-0433">Leucine-rich repeat</keyword>
<keyword evidence="3" id="KW-0677">Repeat</keyword>
<dbReference type="InterPro" id="IPR003591">
    <property type="entry name" value="Leu-rich_rpt_typical-subtyp"/>
</dbReference>
<evidence type="ECO:0000256" key="4">
    <source>
        <dbReference type="ARBA" id="ARBA00022801"/>
    </source>
</evidence>
<comment type="caution">
    <text evidence="8">The sequence shown here is derived from an EMBL/GenBank/DDBJ whole genome shotgun (WGS) entry which is preliminary data.</text>
</comment>
<dbReference type="PANTHER" id="PTHR11017">
    <property type="entry name" value="LEUCINE-RICH REPEAT-CONTAINING PROTEIN"/>
    <property type="match status" value="1"/>
</dbReference>
<dbReference type="AlphaFoldDB" id="A0A822ZNP3"/>
<evidence type="ECO:0000313" key="8">
    <source>
        <dbReference type="EMBL" id="DAD46080.1"/>
    </source>
</evidence>
<gene>
    <name evidence="8" type="ORF">HUJ06_004310</name>
</gene>
<reference evidence="8 9" key="1">
    <citation type="journal article" date="2020" name="Mol. Biol. Evol.">
        <title>Distinct Expression and Methylation Patterns for Genes with Different Fates following a Single Whole-Genome Duplication in Flowering Plants.</title>
        <authorList>
            <person name="Shi T."/>
            <person name="Rahmani R.S."/>
            <person name="Gugger P.F."/>
            <person name="Wang M."/>
            <person name="Li H."/>
            <person name="Zhang Y."/>
            <person name="Li Z."/>
            <person name="Wang Q."/>
            <person name="Van de Peer Y."/>
            <person name="Marchal K."/>
            <person name="Chen J."/>
        </authorList>
    </citation>
    <scope>NUCLEOTIDE SEQUENCE [LARGE SCALE GENOMIC DNA]</scope>
    <source>
        <tissue evidence="8">Leaf</tissue>
    </source>
</reference>
<organism evidence="8 9">
    <name type="scientific">Nelumbo nucifera</name>
    <name type="common">Sacred lotus</name>
    <dbReference type="NCBI Taxonomy" id="4432"/>
    <lineage>
        <taxon>Eukaryota</taxon>
        <taxon>Viridiplantae</taxon>
        <taxon>Streptophyta</taxon>
        <taxon>Embryophyta</taxon>
        <taxon>Tracheophyta</taxon>
        <taxon>Spermatophyta</taxon>
        <taxon>Magnoliopsida</taxon>
        <taxon>Proteales</taxon>
        <taxon>Nelumbonaceae</taxon>
        <taxon>Nelumbo</taxon>
    </lineage>
</organism>
<dbReference type="InterPro" id="IPR045344">
    <property type="entry name" value="C-JID"/>
</dbReference>
<dbReference type="Gene3D" id="3.40.50.300">
    <property type="entry name" value="P-loop containing nucleotide triphosphate hydrolases"/>
    <property type="match status" value="1"/>
</dbReference>
<evidence type="ECO:0000256" key="6">
    <source>
        <dbReference type="ARBA" id="ARBA00047304"/>
    </source>
</evidence>
<dbReference type="InterPro" id="IPR035897">
    <property type="entry name" value="Toll_tir_struct_dom_sf"/>
</dbReference>
<dbReference type="PROSITE" id="PS51450">
    <property type="entry name" value="LRR"/>
    <property type="match status" value="1"/>
</dbReference>
<dbReference type="Proteomes" id="UP000607653">
    <property type="component" value="Unassembled WGS sequence"/>
</dbReference>
<sequence>MASCYWKHMVFLSSVGEESNQNFIDDLYTSLVQKGVQTIRDHEEVSRNGEEIPPEVQKTMEESRISVIVFSRNYASSRCCLDKLVKILECRRKMGQFVLPVFYDVHPSDVRKQSGCFAKAFAEHEEEQGVRMEKVQTWRTALKQAGNLSGWHLDNATKREQILIIKQIVRVVLTKLSKTLLDITTYPVGIDSRVERVNSLLKIHQSGDDIRIVGICGMGGIGKTTIAKSVYNLLFHSFEGSSFLANVNEDSKKSNGLVLLQEKLLSNILKEERLKISNVDEGITLIKGRLGSRRVLLVLDDVHQINQLNALARERSWFGAGSRIIITSRDEDVLDVLHVDEKYNAETLSDDESIQLFSWHAFGIDQPKEEYLGVSKDIVHYAQGLPLALEVLGSFLAENRSMAEWRSALEKLKRIPYNQIQKKLRISFDGLDDDENAKDIFLDIAFFFIGMDKGYVTTILDGCGFNDSENEIGILVRKSLLTVNENNELRMHDLLRDMGREIVREESPKEPGKRSRLWFHEDAHYVLEKCKATEKIQGIVLESLSRTGNLQLTTEAFDRMKKLRLLRMDYVTLTGSYEHVSGELRWLCWHGFPLTFLPSNFNLENLVALDMQHSRLKQVWKEIMLLEKLKVLDLSHSYYLTRTPDFLGLPNLERLILEGCTSLVEVHVSIQLLDRIILLNLKDCKELKGLPSSICKLKSLENLILSGCSKLEKLPEKLGNMESLTELTVDGSGIRQLPYSILSLKKLKILSLEGCKVSSDNLFHSFFSSMLSPGKSRPDSNLLPNSFSGLYSLSGLILSKCNLSEGAIPNDIGSLQSLKVLDLSHNNFTSLPSSISHLSKLEVLELQNCKMLRSLPELPSSLEELYAPGCSSLEGFSHYGQESSISCLSRLLRINLSRCTRLQSLPKLPSSLQELNLCDCESLSLSNMPNTQSLLPFELHDCSEIFELQDLGRLASFEIISEDGGLEAFFYEGNIPKWFHHQSFASSISFEVPLLLDHKVIQGLILCAMYEVDNNDKKLFAYFAYLDAYFVNKTKKVDWRYPANYGGSVLFRHDTHNMWVAYIPHAQFGNLLSGGNQVEVSFELGSVSKVKKYGDQSIFKPDEMAIQVKKCGIHFLCNLDETSSQECELLQVG</sequence>
<dbReference type="InterPro" id="IPR001611">
    <property type="entry name" value="Leu-rich_rpt"/>
</dbReference>
<accession>A0A822ZNP3</accession>
<dbReference type="GO" id="GO:0043531">
    <property type="term" value="F:ADP binding"/>
    <property type="evidence" value="ECO:0007669"/>
    <property type="project" value="InterPro"/>
</dbReference>
<dbReference type="Pfam" id="PF20160">
    <property type="entry name" value="C-JID"/>
    <property type="match status" value="1"/>
</dbReference>
<dbReference type="GO" id="GO:0061809">
    <property type="term" value="F:NAD+ nucleosidase activity, cyclic ADP-ribose generating"/>
    <property type="evidence" value="ECO:0007669"/>
    <property type="project" value="UniProtKB-EC"/>
</dbReference>
<name>A0A822ZNP3_NELNU</name>